<organism evidence="2 3">
    <name type="scientific">Kineosporia mesophila</name>
    <dbReference type="NCBI Taxonomy" id="566012"/>
    <lineage>
        <taxon>Bacteria</taxon>
        <taxon>Bacillati</taxon>
        <taxon>Actinomycetota</taxon>
        <taxon>Actinomycetes</taxon>
        <taxon>Kineosporiales</taxon>
        <taxon>Kineosporiaceae</taxon>
        <taxon>Kineosporia</taxon>
    </lineage>
</organism>
<dbReference type="EMBL" id="BAAAZO010000013">
    <property type="protein sequence ID" value="GAA3639667.1"/>
    <property type="molecule type" value="Genomic_DNA"/>
</dbReference>
<comment type="caution">
    <text evidence="2">The sequence shown here is derived from an EMBL/GenBank/DDBJ whole genome shotgun (WGS) entry which is preliminary data.</text>
</comment>
<evidence type="ECO:0008006" key="4">
    <source>
        <dbReference type="Google" id="ProtNLM"/>
    </source>
</evidence>
<feature type="region of interest" description="Disordered" evidence="1">
    <location>
        <begin position="1"/>
        <end position="26"/>
    </location>
</feature>
<name>A0ABP7ASH0_9ACTN</name>
<proteinExistence type="predicted"/>
<evidence type="ECO:0000256" key="1">
    <source>
        <dbReference type="SAM" id="MobiDB-lite"/>
    </source>
</evidence>
<reference evidence="3" key="1">
    <citation type="journal article" date="2019" name="Int. J. Syst. Evol. Microbiol.">
        <title>The Global Catalogue of Microorganisms (GCM) 10K type strain sequencing project: providing services to taxonomists for standard genome sequencing and annotation.</title>
        <authorList>
            <consortium name="The Broad Institute Genomics Platform"/>
            <consortium name="The Broad Institute Genome Sequencing Center for Infectious Disease"/>
            <person name="Wu L."/>
            <person name="Ma J."/>
        </authorList>
    </citation>
    <scope>NUCLEOTIDE SEQUENCE [LARGE SCALE GENOMIC DNA]</scope>
    <source>
        <strain evidence="3">JCM 16902</strain>
    </source>
</reference>
<dbReference type="Pfam" id="PF13830">
    <property type="entry name" value="DUF4192"/>
    <property type="match status" value="1"/>
</dbReference>
<dbReference type="Proteomes" id="UP001501074">
    <property type="component" value="Unassembled WGS sequence"/>
</dbReference>
<gene>
    <name evidence="2" type="ORF">GCM10022223_68460</name>
</gene>
<evidence type="ECO:0000313" key="3">
    <source>
        <dbReference type="Proteomes" id="UP001501074"/>
    </source>
</evidence>
<protein>
    <recommendedName>
        <fullName evidence="4">DUF4192 family protein</fullName>
    </recommendedName>
</protein>
<accession>A0ABP7ASH0</accession>
<sequence>MSTGAAGTARRGRASGQGRGMSSSDLTVNEAGPADLIAAVWYTLGFRPLNSLVLVALNGPRGRVGSMLRIDMTPAWFGPSGVTAVLDAAVEALTGPAAAAFGGAPGEPGKDAQDGLPSRVVALVAVPDALAVPPPMVVRALPQRISRAGVWLYDLIGVTPTAYRSLLCPDGSCCPPDGRPLSEVEASRVAMAHVLRGDRLAPSEADVIGDVGQAVPAGEGDGPQVPGEPGERARRIWWRTWNALLGNAKGWSTDQLGLAPLHDSFLRDAIFVRLAAAPGPTRQRFLNQLLAGQSPPDLSGYWEELFGELPDRVLLARGEEILAALARRGTAAERAPLLAILALLAWYRGNGVRTRLLMERLREEGPELPDALPRLAGLVEMLCTAGIAPPWVEVPVQADAE</sequence>
<keyword evidence="3" id="KW-1185">Reference proteome</keyword>
<evidence type="ECO:0000313" key="2">
    <source>
        <dbReference type="EMBL" id="GAA3639667.1"/>
    </source>
</evidence>
<dbReference type="InterPro" id="IPR025447">
    <property type="entry name" value="DUF4192"/>
</dbReference>
<feature type="compositionally biased region" description="Low complexity" evidence="1">
    <location>
        <begin position="1"/>
        <end position="24"/>
    </location>
</feature>